<organism evidence="3 4">
    <name type="scientific">Idiomarina xiamenensis 10-D-4</name>
    <dbReference type="NCBI Taxonomy" id="740709"/>
    <lineage>
        <taxon>Bacteria</taxon>
        <taxon>Pseudomonadati</taxon>
        <taxon>Pseudomonadota</taxon>
        <taxon>Gammaproteobacteria</taxon>
        <taxon>Alteromonadales</taxon>
        <taxon>Idiomarinaceae</taxon>
        <taxon>Idiomarina</taxon>
    </lineage>
</organism>
<protein>
    <recommendedName>
        <fullName evidence="5">TraB/GumN family protein</fullName>
    </recommendedName>
</protein>
<dbReference type="AlphaFoldDB" id="K2L0L8"/>
<evidence type="ECO:0000256" key="2">
    <source>
        <dbReference type="SAM" id="SignalP"/>
    </source>
</evidence>
<evidence type="ECO:0008006" key="5">
    <source>
        <dbReference type="Google" id="ProtNLM"/>
    </source>
</evidence>
<dbReference type="PANTHER" id="PTHR40590:SF1">
    <property type="entry name" value="CYTOPLASMIC PROTEIN"/>
    <property type="match status" value="1"/>
</dbReference>
<dbReference type="OrthoDB" id="357294at2"/>
<name>K2L0L8_9GAMM</name>
<dbReference type="Proteomes" id="UP000014115">
    <property type="component" value="Unassembled WGS sequence"/>
</dbReference>
<dbReference type="EMBL" id="AMRG01000009">
    <property type="protein sequence ID" value="EKE83460.1"/>
    <property type="molecule type" value="Genomic_DNA"/>
</dbReference>
<proteinExistence type="predicted"/>
<gene>
    <name evidence="3" type="ORF">A10D4_08562</name>
</gene>
<dbReference type="PATRIC" id="fig|740709.3.peg.1734"/>
<evidence type="ECO:0000313" key="4">
    <source>
        <dbReference type="Proteomes" id="UP000014115"/>
    </source>
</evidence>
<dbReference type="CDD" id="cd14789">
    <property type="entry name" value="Tiki"/>
    <property type="match status" value="1"/>
</dbReference>
<feature type="signal peptide" evidence="2">
    <location>
        <begin position="1"/>
        <end position="20"/>
    </location>
</feature>
<dbReference type="PANTHER" id="PTHR40590">
    <property type="entry name" value="CYTOPLASMIC PROTEIN-RELATED"/>
    <property type="match status" value="1"/>
</dbReference>
<evidence type="ECO:0000256" key="1">
    <source>
        <dbReference type="SAM" id="Coils"/>
    </source>
</evidence>
<feature type="coiled-coil region" evidence="1">
    <location>
        <begin position="162"/>
        <end position="205"/>
    </location>
</feature>
<dbReference type="eggNOG" id="COG3735">
    <property type="taxonomic scope" value="Bacteria"/>
</dbReference>
<keyword evidence="2" id="KW-0732">Signal</keyword>
<evidence type="ECO:0000313" key="3">
    <source>
        <dbReference type="EMBL" id="EKE83460.1"/>
    </source>
</evidence>
<feature type="chain" id="PRO_5003860254" description="TraB/GumN family protein" evidence="2">
    <location>
        <begin position="21"/>
        <end position="291"/>
    </location>
</feature>
<sequence length="291" mass="32272">MRNLLTIIALLLIFCGSSQAEVLYKVTDNDRTYWLMGTLHLGKPDSLQLSATARQALRASEQILLEMSPEELTNGQMAILQAGKREQGQLQDQLSAEQWQALVNLAQQYRIPETMLNQFEAWFVQLVILSQAVAQEGYASNGGVESQIIAYAQQQQLHIEGLETAEQQISALTQAQQQAGENALIEQLLQEVGQLTEQVNQLTDAWIAGDLNQITQMVMNEMDVSTRDVLLTDRNRRWFAHLQQSDDEQIFIAVGSAHLGGEHGLLTLFKQAGAHVVDFSNRDIAAQAGSG</sequence>
<keyword evidence="4" id="KW-1185">Reference proteome</keyword>
<dbReference type="STRING" id="740709.A10D4_08562"/>
<dbReference type="InterPro" id="IPR047111">
    <property type="entry name" value="YbaP-like"/>
</dbReference>
<accession>K2L0L8</accession>
<dbReference type="RefSeq" id="WP_008488958.1">
    <property type="nucleotide sequence ID" value="NZ_AMRG01000009.1"/>
</dbReference>
<comment type="caution">
    <text evidence="3">The sequence shown here is derived from an EMBL/GenBank/DDBJ whole genome shotgun (WGS) entry which is preliminary data.</text>
</comment>
<dbReference type="InterPro" id="IPR002816">
    <property type="entry name" value="TraB/PrgY/GumN_fam"/>
</dbReference>
<reference evidence="3 4" key="1">
    <citation type="journal article" date="2012" name="J. Bacteriol.">
        <title>Genome Sequence of Idiomarina xiamenensis Type Strain 10-D-4.</title>
        <authorList>
            <person name="Lai Q."/>
            <person name="Wang L."/>
            <person name="Wang W."/>
            <person name="Shao Z."/>
        </authorList>
    </citation>
    <scope>NUCLEOTIDE SEQUENCE [LARGE SCALE GENOMIC DNA]</scope>
    <source>
        <strain evidence="3 4">10-D-4</strain>
    </source>
</reference>
<dbReference type="Pfam" id="PF01963">
    <property type="entry name" value="TraB_PrgY_gumN"/>
    <property type="match status" value="1"/>
</dbReference>
<keyword evidence="1" id="KW-0175">Coiled coil</keyword>